<evidence type="ECO:0000256" key="1">
    <source>
        <dbReference type="SAM" id="Phobius"/>
    </source>
</evidence>
<accession>B0TF50</accession>
<reference evidence="2 3" key="1">
    <citation type="journal article" date="2008" name="J. Bacteriol.">
        <title>The genome of Heliobacterium modesticaldum, a phototrophic representative of the Firmicutes containing the simplest photosynthetic apparatus.</title>
        <authorList>
            <person name="Sattley W.M."/>
            <person name="Madigan M.T."/>
            <person name="Swingley W.D."/>
            <person name="Cheung P.C."/>
            <person name="Clocksin K.M."/>
            <person name="Conrad A.L."/>
            <person name="Dejesa L.C."/>
            <person name="Honchak B.M."/>
            <person name="Jung D.O."/>
            <person name="Karbach L.E."/>
            <person name="Kurdoglu A."/>
            <person name="Lahiri S."/>
            <person name="Mastrian S.D."/>
            <person name="Page L.E."/>
            <person name="Taylor H.L."/>
            <person name="Wang Z.T."/>
            <person name="Raymond J."/>
            <person name="Chen M."/>
            <person name="Blankenship R.E."/>
            <person name="Touchman J.W."/>
        </authorList>
    </citation>
    <scope>NUCLEOTIDE SEQUENCE [LARGE SCALE GENOMIC DNA]</scope>
    <source>
        <strain evidence="3">ATCC 51547 / Ice1</strain>
    </source>
</reference>
<dbReference type="STRING" id="498761.HM1_0416"/>
<keyword evidence="1" id="KW-1133">Transmembrane helix</keyword>
<keyword evidence="1" id="KW-0472">Membrane</keyword>
<sequence length="339" mass="37846">MVDEGSLRSVRFGEAIGCDQEVMILAHLWFIFRSGIRLSLSLWPVALLTWLFQALLLIPLLIPLFSYLSHALPPLAALSVPGEPSAAGVSTALSLVAGSHPRDWDAMQISLYYDLLFPFSSTAAGKLWQNLQWIPFLLFALLRPFWQAGVWSSLRHRLVFPRHRKGLFRTFFEGVVCWGYASLQIALWLAPVWIGLWWLFDSLSNRFDAISWSPAASLLIAGLSIMVIADLLGLVGDAARWRLVMSPAGEKRRLLGLLRSTASGLTRHLAPLLLARFALNIIFLIALSLMLWSLQQWPAEGITGMTGAFLLQQTSVFLLIFSRLALMGATARYLQKTQT</sequence>
<name>B0TF50_HELMI</name>
<dbReference type="KEGG" id="hmo:HM1_0416"/>
<protein>
    <submittedName>
        <fullName evidence="2">Uncharacterized protein</fullName>
    </submittedName>
</protein>
<gene>
    <name evidence="2" type="ORF">HM1_0416</name>
</gene>
<proteinExistence type="predicted"/>
<feature type="transmembrane region" description="Helical" evidence="1">
    <location>
        <begin position="212"/>
        <end position="235"/>
    </location>
</feature>
<feature type="transmembrane region" description="Helical" evidence="1">
    <location>
        <begin position="42"/>
        <end position="65"/>
    </location>
</feature>
<evidence type="ECO:0000313" key="3">
    <source>
        <dbReference type="Proteomes" id="UP000008550"/>
    </source>
</evidence>
<keyword evidence="1" id="KW-0812">Transmembrane</keyword>
<feature type="transmembrane region" description="Helical" evidence="1">
    <location>
        <begin position="273"/>
        <end position="294"/>
    </location>
</feature>
<feature type="transmembrane region" description="Helical" evidence="1">
    <location>
        <begin position="175"/>
        <end position="200"/>
    </location>
</feature>
<keyword evidence="3" id="KW-1185">Reference proteome</keyword>
<organism evidence="2 3">
    <name type="scientific">Heliobacterium modesticaldum (strain ATCC 51547 / Ice1)</name>
    <dbReference type="NCBI Taxonomy" id="498761"/>
    <lineage>
        <taxon>Bacteria</taxon>
        <taxon>Bacillati</taxon>
        <taxon>Bacillota</taxon>
        <taxon>Clostridia</taxon>
        <taxon>Eubacteriales</taxon>
        <taxon>Heliobacteriaceae</taxon>
        <taxon>Heliomicrobium</taxon>
    </lineage>
</organism>
<dbReference type="Proteomes" id="UP000008550">
    <property type="component" value="Chromosome"/>
</dbReference>
<evidence type="ECO:0000313" key="2">
    <source>
        <dbReference type="EMBL" id="ABZ83033.1"/>
    </source>
</evidence>
<dbReference type="AlphaFoldDB" id="B0TF50"/>
<dbReference type="EMBL" id="CP000930">
    <property type="protein sequence ID" value="ABZ83033.1"/>
    <property type="molecule type" value="Genomic_DNA"/>
</dbReference>
<feature type="transmembrane region" description="Helical" evidence="1">
    <location>
        <begin position="314"/>
        <end position="334"/>
    </location>
</feature>
<dbReference type="HOGENOM" id="CLU_818282_0_0_9"/>
<feature type="transmembrane region" description="Helical" evidence="1">
    <location>
        <begin position="133"/>
        <end position="154"/>
    </location>
</feature>